<evidence type="ECO:0000256" key="17">
    <source>
        <dbReference type="SAM" id="Coils"/>
    </source>
</evidence>
<comment type="similarity">
    <text evidence="16">Belongs to the PP2C family.</text>
</comment>
<dbReference type="FunFam" id="3.60.40.10:FF:000007">
    <property type="entry name" value="Phosphatase 2C and cyclic nucleotide-binding/kinase domain-containing protein"/>
    <property type="match status" value="1"/>
</dbReference>
<dbReference type="PROSITE" id="PS00889">
    <property type="entry name" value="CNMP_BINDING_2"/>
    <property type="match status" value="2"/>
</dbReference>
<keyword evidence="6" id="KW-0479">Metal-binding</keyword>
<dbReference type="InterPro" id="IPR018488">
    <property type="entry name" value="cNMP-bd_CS"/>
</dbReference>
<reference evidence="22" key="1">
    <citation type="journal article" date="2020" name="bioRxiv">
        <title>Comparative genomics of Chlamydomonas.</title>
        <authorList>
            <person name="Craig R.J."/>
            <person name="Hasan A.R."/>
            <person name="Ness R.W."/>
            <person name="Keightley P.D."/>
        </authorList>
    </citation>
    <scope>NUCLEOTIDE SEQUENCE</scope>
    <source>
        <strain evidence="22">CCAP 11/70</strain>
    </source>
</reference>
<comment type="catalytic activity">
    <reaction evidence="15">
        <text>O-phospho-L-threonyl-[protein] + H2O = L-threonyl-[protein] + phosphate</text>
        <dbReference type="Rhea" id="RHEA:47004"/>
        <dbReference type="Rhea" id="RHEA-COMP:11060"/>
        <dbReference type="Rhea" id="RHEA-COMP:11605"/>
        <dbReference type="ChEBI" id="CHEBI:15377"/>
        <dbReference type="ChEBI" id="CHEBI:30013"/>
        <dbReference type="ChEBI" id="CHEBI:43474"/>
        <dbReference type="ChEBI" id="CHEBI:61977"/>
        <dbReference type="EC" id="3.1.3.16"/>
    </reaction>
</comment>
<feature type="domain" description="Protein kinase" evidence="19">
    <location>
        <begin position="793"/>
        <end position="1055"/>
    </location>
</feature>
<evidence type="ECO:0000256" key="15">
    <source>
        <dbReference type="ARBA" id="ARBA00048336"/>
    </source>
</evidence>
<feature type="region of interest" description="Disordered" evidence="18">
    <location>
        <begin position="449"/>
        <end position="470"/>
    </location>
</feature>
<evidence type="ECO:0000256" key="11">
    <source>
        <dbReference type="ARBA" id="ARBA00022842"/>
    </source>
</evidence>
<evidence type="ECO:0000256" key="3">
    <source>
        <dbReference type="ARBA" id="ARBA00013081"/>
    </source>
</evidence>
<comment type="catalytic activity">
    <reaction evidence="14">
        <text>O-phospho-L-seryl-[protein] + H2O = L-seryl-[protein] + phosphate</text>
        <dbReference type="Rhea" id="RHEA:20629"/>
        <dbReference type="Rhea" id="RHEA-COMP:9863"/>
        <dbReference type="Rhea" id="RHEA-COMP:11604"/>
        <dbReference type="ChEBI" id="CHEBI:15377"/>
        <dbReference type="ChEBI" id="CHEBI:29999"/>
        <dbReference type="ChEBI" id="CHEBI:43474"/>
        <dbReference type="ChEBI" id="CHEBI:83421"/>
        <dbReference type="EC" id="3.1.3.16"/>
    </reaction>
</comment>
<keyword evidence="23" id="KW-1185">Reference proteome</keyword>
<dbReference type="CDD" id="cd00143">
    <property type="entry name" value="PP2Cc"/>
    <property type="match status" value="1"/>
</dbReference>
<proteinExistence type="inferred from homology"/>
<evidence type="ECO:0000259" key="21">
    <source>
        <dbReference type="PROSITE" id="PS51746"/>
    </source>
</evidence>
<evidence type="ECO:0000313" key="23">
    <source>
        <dbReference type="Proteomes" id="UP000612055"/>
    </source>
</evidence>
<evidence type="ECO:0000256" key="18">
    <source>
        <dbReference type="SAM" id="MobiDB-lite"/>
    </source>
</evidence>
<dbReference type="GO" id="GO:0046872">
    <property type="term" value="F:metal ion binding"/>
    <property type="evidence" value="ECO:0007669"/>
    <property type="project" value="UniProtKB-KW"/>
</dbReference>
<comment type="cofactor">
    <cofactor evidence="1">
        <name>Mn(2+)</name>
        <dbReference type="ChEBI" id="CHEBI:29035"/>
    </cofactor>
</comment>
<dbReference type="SUPFAM" id="SSF51206">
    <property type="entry name" value="cAMP-binding domain-like"/>
    <property type="match status" value="2"/>
</dbReference>
<dbReference type="SUPFAM" id="SSF81606">
    <property type="entry name" value="PP2C-like"/>
    <property type="match status" value="1"/>
</dbReference>
<evidence type="ECO:0000256" key="14">
    <source>
        <dbReference type="ARBA" id="ARBA00047761"/>
    </source>
</evidence>
<keyword evidence="13" id="KW-0464">Manganese</keyword>
<sequence length="1104" mass="120587">MGCVNSKEEALAVPPGKEFTDITNNYDAGVLSVYLTGGPLTAKDYKERLVSSEGTQTVFMPQSSYTIRYAFVSQRGYYPDAPNKANQDSLCVHTYFGADAEQCLFGVFDGHGEYGTQCSQFAKDKVPENLLNNTHFAVSPEIAYHQAMVLSNNQLHRSEVDDTMSGTTAITVLIRGRTAYVANVGDSRAVLAERHGDKVVAQDLSYDQTPFRRDECERVKRCGARVLTLDQLEGIKDPNVESWGTEEEDDGDPPRLWAPNATYPGTAFTRSIGDSAAERIGVFAEPEVVTKQLSAAHPFVIIASDGVFEFLSSQSVVDMVTKFEDPQEACLSVVAESYRLWLQHETRTDDITMIVIQFQGLEDEAPQMALPTPSGAALDFSTRAVPSMAGMALRRLPTTRLAAIEGAAVSVEELQAELRLLQQKKAAQAAAQTAHAAAAAAALATAGSGAGAAEGRPSVDEDTGDGQGPSWRTAEEVKLLAQATSSNFLFSGMQAEERADVFTLFERYPVKAGDVVVRQSEPGDYFYVVESGQYDVFVQAGMDPPLLVHTYSSASGQPASFGELALLYNKPRAATVMARTDGLLYRLHRSAFRSVVAAGGQPSATVRTLRGVEVLQCLSLTQLQRLADMMEEVAFEDGEYVIRQGEEGRDFFVISSGEVSCTVKKNLANAEEQPKEVLRLYAGQYFGERALLTAAKRAANVVASGRVVLLSISRGAFEGVFGPLQDIIDSEAAWKEAVAMQREVLSRKTMASGLQGEWRQGEGGEGGQAVAMQREVLSRKTMASGLQVAQAQFSLEELVARGLLSSTEYSALMLMEHKASEEVYTVRVTSVADVVALAKQAVVMRSRDVTRSLEPSFFVPGVLKSFKDNRVLAEVLMTVGLCTLDCLMTPLPFDEPSAMYIAASVVLGLEHLHWSGVIYRGLSVHSVIVTEGGQVQLVDFRFARRNEGRAFTLCGNPEYLPPEVVEGRGHTESADLWALGVLIYCLMSGETPFASPGDDELRIYRRIVSRHLAFPAHFSPAARDLMERLLQPDPTARLGGQGPASLRHLKRHPWFAAMNWDALLEHRYLPPPGIRERIYNFEGVSYAQCDPRAYEGDMGWANNF</sequence>
<dbReference type="SUPFAM" id="SSF56112">
    <property type="entry name" value="Protein kinase-like (PK-like)"/>
    <property type="match status" value="1"/>
</dbReference>
<evidence type="ECO:0000256" key="16">
    <source>
        <dbReference type="RuleBase" id="RU003465"/>
    </source>
</evidence>
<evidence type="ECO:0000256" key="8">
    <source>
        <dbReference type="ARBA" id="ARBA00022777"/>
    </source>
</evidence>
<dbReference type="PROSITE" id="PS51746">
    <property type="entry name" value="PPM_2"/>
    <property type="match status" value="1"/>
</dbReference>
<dbReference type="Gene3D" id="3.30.200.20">
    <property type="entry name" value="Phosphorylase Kinase, domain 1"/>
    <property type="match status" value="1"/>
</dbReference>
<dbReference type="PANTHER" id="PTHR24353:SF127">
    <property type="entry name" value="PROTEIN PHOSPHATASE 2C AND CYCLIC NUCLEOTIDE-BINDING_KINASE DOMAIN-CONTAINING PROTEIN"/>
    <property type="match status" value="1"/>
</dbReference>
<dbReference type="PRINTS" id="PR00103">
    <property type="entry name" value="CAMPKINASE"/>
</dbReference>
<evidence type="ECO:0000256" key="4">
    <source>
        <dbReference type="ARBA" id="ARBA00022527"/>
    </source>
</evidence>
<dbReference type="InterPro" id="IPR036457">
    <property type="entry name" value="PPM-type-like_dom_sf"/>
</dbReference>
<accession>A0A835XKK7</accession>
<dbReference type="Pfam" id="PF00481">
    <property type="entry name" value="PP2C"/>
    <property type="match status" value="1"/>
</dbReference>
<dbReference type="PROSITE" id="PS00888">
    <property type="entry name" value="CNMP_BINDING_1"/>
    <property type="match status" value="1"/>
</dbReference>
<dbReference type="GO" id="GO:0005952">
    <property type="term" value="C:cAMP-dependent protein kinase complex"/>
    <property type="evidence" value="ECO:0007669"/>
    <property type="project" value="TreeGrafter"/>
</dbReference>
<dbReference type="Proteomes" id="UP000612055">
    <property type="component" value="Unassembled WGS sequence"/>
</dbReference>
<dbReference type="GO" id="GO:0005524">
    <property type="term" value="F:ATP binding"/>
    <property type="evidence" value="ECO:0007669"/>
    <property type="project" value="UniProtKB-KW"/>
</dbReference>
<dbReference type="PANTHER" id="PTHR24353">
    <property type="entry name" value="CYCLIC NUCLEOTIDE-DEPENDENT PROTEIN KINASE"/>
    <property type="match status" value="1"/>
</dbReference>
<evidence type="ECO:0000259" key="19">
    <source>
        <dbReference type="PROSITE" id="PS50011"/>
    </source>
</evidence>
<dbReference type="GO" id="GO:0004722">
    <property type="term" value="F:protein serine/threonine phosphatase activity"/>
    <property type="evidence" value="ECO:0007669"/>
    <property type="project" value="UniProtKB-EC"/>
</dbReference>
<evidence type="ECO:0000256" key="1">
    <source>
        <dbReference type="ARBA" id="ARBA00001936"/>
    </source>
</evidence>
<feature type="domain" description="Cyclic nucleotide-binding" evidence="20">
    <location>
        <begin position="614"/>
        <end position="727"/>
    </location>
</feature>
<dbReference type="Pfam" id="PF00027">
    <property type="entry name" value="cNMP_binding"/>
    <property type="match status" value="2"/>
</dbReference>
<evidence type="ECO:0000256" key="9">
    <source>
        <dbReference type="ARBA" id="ARBA00022801"/>
    </source>
</evidence>
<dbReference type="EMBL" id="JAEHOE010000127">
    <property type="protein sequence ID" value="KAG2485551.1"/>
    <property type="molecule type" value="Genomic_DNA"/>
</dbReference>
<dbReference type="InterPro" id="IPR001932">
    <property type="entry name" value="PPM-type_phosphatase-like_dom"/>
</dbReference>
<organism evidence="22 23">
    <name type="scientific">Edaphochlamys debaryana</name>
    <dbReference type="NCBI Taxonomy" id="47281"/>
    <lineage>
        <taxon>Eukaryota</taxon>
        <taxon>Viridiplantae</taxon>
        <taxon>Chlorophyta</taxon>
        <taxon>core chlorophytes</taxon>
        <taxon>Chlorophyceae</taxon>
        <taxon>CS clade</taxon>
        <taxon>Chlamydomonadales</taxon>
        <taxon>Chlamydomonadales incertae sedis</taxon>
        <taxon>Edaphochlamys</taxon>
    </lineage>
</organism>
<dbReference type="Gene3D" id="3.60.40.10">
    <property type="entry name" value="PPM-type phosphatase domain"/>
    <property type="match status" value="1"/>
</dbReference>
<evidence type="ECO:0000259" key="20">
    <source>
        <dbReference type="PROSITE" id="PS50042"/>
    </source>
</evidence>
<keyword evidence="5" id="KW-0808">Transferase</keyword>
<dbReference type="SMART" id="SM00220">
    <property type="entry name" value="S_TKc"/>
    <property type="match status" value="1"/>
</dbReference>
<feature type="domain" description="Cyclic nucleotide-binding" evidence="20">
    <location>
        <begin position="489"/>
        <end position="596"/>
    </location>
</feature>
<keyword evidence="8" id="KW-0418">Kinase</keyword>
<dbReference type="InterPro" id="IPR014710">
    <property type="entry name" value="RmlC-like_jellyroll"/>
</dbReference>
<feature type="coiled-coil region" evidence="17">
    <location>
        <begin position="404"/>
        <end position="431"/>
    </location>
</feature>
<dbReference type="OrthoDB" id="10264738at2759"/>
<dbReference type="InterPro" id="IPR000719">
    <property type="entry name" value="Prot_kinase_dom"/>
</dbReference>
<dbReference type="InterPro" id="IPR000222">
    <property type="entry name" value="PP2C_BS"/>
</dbReference>
<dbReference type="InterPro" id="IPR018490">
    <property type="entry name" value="cNMP-bd_dom_sf"/>
</dbReference>
<evidence type="ECO:0000256" key="10">
    <source>
        <dbReference type="ARBA" id="ARBA00022840"/>
    </source>
</evidence>
<keyword evidence="17" id="KW-0175">Coiled coil</keyword>
<keyword evidence="11" id="KW-0460">Magnesium</keyword>
<dbReference type="GO" id="GO:0004691">
    <property type="term" value="F:cAMP-dependent protein kinase activity"/>
    <property type="evidence" value="ECO:0007669"/>
    <property type="project" value="TreeGrafter"/>
</dbReference>
<dbReference type="Gene3D" id="2.60.120.10">
    <property type="entry name" value="Jelly Rolls"/>
    <property type="match status" value="2"/>
</dbReference>
<evidence type="ECO:0000256" key="7">
    <source>
        <dbReference type="ARBA" id="ARBA00022741"/>
    </source>
</evidence>
<dbReference type="SMART" id="SM00100">
    <property type="entry name" value="cNMP"/>
    <property type="match status" value="2"/>
</dbReference>
<evidence type="ECO:0000256" key="5">
    <source>
        <dbReference type="ARBA" id="ARBA00022679"/>
    </source>
</evidence>
<protein>
    <recommendedName>
        <fullName evidence="3">protein-serine/threonine phosphatase</fullName>
        <ecNumber evidence="3">3.1.3.16</ecNumber>
    </recommendedName>
</protein>
<gene>
    <name evidence="22" type="ORF">HYH03_015717</name>
</gene>
<feature type="domain" description="PPM-type phosphatase" evidence="21">
    <location>
        <begin position="68"/>
        <end position="358"/>
    </location>
</feature>
<dbReference type="Pfam" id="PF00069">
    <property type="entry name" value="Pkinase"/>
    <property type="match status" value="1"/>
</dbReference>
<keyword evidence="10" id="KW-0067">ATP-binding</keyword>
<dbReference type="PROSITE" id="PS01032">
    <property type="entry name" value="PPM_1"/>
    <property type="match status" value="1"/>
</dbReference>
<evidence type="ECO:0000256" key="13">
    <source>
        <dbReference type="ARBA" id="ARBA00023211"/>
    </source>
</evidence>
<dbReference type="SMART" id="SM00332">
    <property type="entry name" value="PP2Cc"/>
    <property type="match status" value="1"/>
</dbReference>
<dbReference type="InterPro" id="IPR011009">
    <property type="entry name" value="Kinase-like_dom_sf"/>
</dbReference>
<dbReference type="InterPro" id="IPR000595">
    <property type="entry name" value="cNMP-bd_dom"/>
</dbReference>
<name>A0A835XKK7_9CHLO</name>
<evidence type="ECO:0000256" key="6">
    <source>
        <dbReference type="ARBA" id="ARBA00022723"/>
    </source>
</evidence>
<dbReference type="AlphaFoldDB" id="A0A835XKK7"/>
<dbReference type="Gene3D" id="1.10.510.10">
    <property type="entry name" value="Transferase(Phosphotransferase) domain 1"/>
    <property type="match status" value="1"/>
</dbReference>
<evidence type="ECO:0000256" key="2">
    <source>
        <dbReference type="ARBA" id="ARBA00001946"/>
    </source>
</evidence>
<dbReference type="PROSITE" id="PS50011">
    <property type="entry name" value="PROTEIN_KINASE_DOM"/>
    <property type="match status" value="1"/>
</dbReference>
<dbReference type="CDD" id="cd00038">
    <property type="entry name" value="CAP_ED"/>
    <property type="match status" value="2"/>
</dbReference>
<keyword evidence="9 16" id="KW-0378">Hydrolase</keyword>
<comment type="caution">
    <text evidence="22">The sequence shown here is derived from an EMBL/GenBank/DDBJ whole genome shotgun (WGS) entry which is preliminary data.</text>
</comment>
<dbReference type="PROSITE" id="PS50042">
    <property type="entry name" value="CNMP_BINDING_3"/>
    <property type="match status" value="2"/>
</dbReference>
<keyword evidence="7" id="KW-0547">Nucleotide-binding</keyword>
<evidence type="ECO:0000256" key="12">
    <source>
        <dbReference type="ARBA" id="ARBA00022912"/>
    </source>
</evidence>
<dbReference type="EC" id="3.1.3.16" evidence="3"/>
<evidence type="ECO:0000313" key="22">
    <source>
        <dbReference type="EMBL" id="KAG2485551.1"/>
    </source>
</evidence>
<keyword evidence="12 16" id="KW-0904">Protein phosphatase</keyword>
<keyword evidence="4" id="KW-0723">Serine/threonine-protein kinase</keyword>
<comment type="cofactor">
    <cofactor evidence="2">
        <name>Mg(2+)</name>
        <dbReference type="ChEBI" id="CHEBI:18420"/>
    </cofactor>
</comment>